<feature type="domain" description="SLH" evidence="2">
    <location>
        <begin position="27"/>
        <end position="85"/>
    </location>
</feature>
<feature type="domain" description="SLH" evidence="2">
    <location>
        <begin position="86"/>
        <end position="146"/>
    </location>
</feature>
<protein>
    <submittedName>
        <fullName evidence="3">S-layer homology domain-containing protein</fullName>
    </submittedName>
</protein>
<dbReference type="PROSITE" id="PS51272">
    <property type="entry name" value="SLH"/>
    <property type="match status" value="3"/>
</dbReference>
<dbReference type="EMBL" id="JBHSMH010000101">
    <property type="protein sequence ID" value="MFC5471574.1"/>
    <property type="molecule type" value="Genomic_DNA"/>
</dbReference>
<evidence type="ECO:0000259" key="2">
    <source>
        <dbReference type="PROSITE" id="PS51272"/>
    </source>
</evidence>
<keyword evidence="4" id="KW-1185">Reference proteome</keyword>
<comment type="caution">
    <text evidence="3">The sequence shown here is derived from an EMBL/GenBank/DDBJ whole genome shotgun (WGS) entry which is preliminary data.</text>
</comment>
<accession>A0ABW0M0C8</accession>
<evidence type="ECO:0000313" key="4">
    <source>
        <dbReference type="Proteomes" id="UP001596105"/>
    </source>
</evidence>
<reference evidence="4" key="1">
    <citation type="journal article" date="2019" name="Int. J. Syst. Evol. Microbiol.">
        <title>The Global Catalogue of Microorganisms (GCM) 10K type strain sequencing project: providing services to taxonomists for standard genome sequencing and annotation.</title>
        <authorList>
            <consortium name="The Broad Institute Genomics Platform"/>
            <consortium name="The Broad Institute Genome Sequencing Center for Infectious Disease"/>
            <person name="Wu L."/>
            <person name="Ma J."/>
        </authorList>
    </citation>
    <scope>NUCLEOTIDE SEQUENCE [LARGE SCALE GENOMIC DNA]</scope>
    <source>
        <strain evidence="4">CCUG 57113</strain>
    </source>
</reference>
<feature type="domain" description="SLH" evidence="2">
    <location>
        <begin position="148"/>
        <end position="211"/>
    </location>
</feature>
<dbReference type="InterPro" id="IPR051465">
    <property type="entry name" value="Cell_Envelope_Struct_Comp"/>
</dbReference>
<dbReference type="RefSeq" id="WP_209745924.1">
    <property type="nucleotide sequence ID" value="NZ_JBHSMH010000101.1"/>
</dbReference>
<dbReference type="Proteomes" id="UP001596105">
    <property type="component" value="Unassembled WGS sequence"/>
</dbReference>
<dbReference type="PANTHER" id="PTHR43308">
    <property type="entry name" value="OUTER MEMBRANE PROTEIN ALPHA-RELATED"/>
    <property type="match status" value="1"/>
</dbReference>
<sequence length="2587" mass="259470">MKTLKLFLRYILMVCMLVSSLSAASAAAAVKTSDIEGSWAEVALREWVAKGWLSGYSDGSVKPNGQVTRGEFVTLVNRAFGLTEQGAASFADLKRTDWVYPQAAIAVKAGYVNGYADGTFRAGKPVSREEAAVMLAKLAKLDTTQGNASEYTDSVAIAPWSRGAVGAMSVNRIMNGFPDGTFKPRALITRAQAVVAIGNALKASNGNAAGENVGYDQAGTYGPASGTSTIDGNVTISVAGVTLRNLIVKGDLTLGQGIGEGDVTIRNVKVLRKTFVNGGGANSVHFVDSVILTVEVDKANGTVRIVAEGSTTVQTVILKSSAKVEEDRVSGTAFTDVELSAELPKDSVVTLSGNFSSVDIMAQSVKVDIPQGSIEKLNVNEGASDTVVDVDSGARIVSLVLDAVAKLLGLGNIEKATVNDDAGGSSFEKKPDALDGTQKDNVKIGEAQIGGGGAGGGTGGGTVGPSLPSAPSVTLAAGTAADRTKLTGLTAGVEYEYVLDANAVLAGNATAWSTAVAFTASGTEKDNIDPGTNAYIHVRTQASAGTLASAVKDIAIFAANVSPAGAPTSGVTYDVAAGTVTGLGSINEYRLDGGAYSTTATGVAFAEGTVEVRVRATATKPASLPETIGTIEAPAAAPSVALAAGTAADRTKLTGLVNGVEYEYVLDANAALAGNAAAWSTADSFTASGTEEDNIDPGMNAYIHVRAQATDAHLPSAVKDVAIVAANVSPASAPTSGVTYDVAAGTVTGLGSIYEYSLDGGAYGTTATGVAFPEGTVEVRVKATATKPASLSQTIGTIATPAAPNVDLAAGTAADRTKLTGLANGVNYEYVLDSNAILAGNAAAWSTAVAFTANGTEQDNIDPLSNEYIHVRKAVTSSAFASEVADVAIVAANVSAAGAPTSGVAYDVAAGTVTGLGSIYEYSLDGGAYGTMATGVTFVEGTVEVRVKATATKPASLSHTIGTIATPTAPNVILAAGTAADRTKLTGLVNGVNYEYVLDSNAVLAGNAAAWSTAVTFTASGTEQDNIDLLANEYIHVRKAVTSSAFASEIADVAIVAANVSAAGAPTSSVTYNVAAGTVTGLGTDYEYSLDGGAYSTTATGVAFAEGTIQVRVKATSTKPASLPEAIGTIPAPAAAPSVALAAGTAADRTKLTGLVNGVNYEYVLDSNAALAGNAAAWSTAIAFTASGTEQDNVNSGANTYIHVRKAVTTSAFSSEVADVAIVAANVSPASAPTSGVTYDVAAGTVTGLGTDYEYSLDGGAYSTMATGVAFGEGTIQVRVQATSTKPASLPETIGTIAAPAAAPNIALAAGTAADRTKLTGLVNGVNYEYVLDSNAALAGNAAAWSTAVAFTASGTEEDNIDPGVNAYIHLRAKATEEALASAVEDAAIVAANVSPASAPTSGVTYNVAAGTVTGLGTTYEYSLDGGAYGTTETGVAFVEGTVQVRVKATVTKPASLSQTIGTIATPAAPSVALAAGTTADRTKLTGLVNGVDYEYVLDSNAALAGNAAAWSTAISFTASGTEQDNIDPLANEYIHVRKAVTSSAFASEVADVAIVAANVSPAGAPTSSVTYNVAAGTVTGLGTTYEYRLDGGAYGTTATGVAFVEGAVEVRVNATPTKPASLPETIGTIAVPAAAPGVALAAGTAADRTKLTGLVNGVNYEYVLDSNAALAGNAAAWSTAVSFTASGTEQDNIDPGVNAHIHVRTQATAANLPSAVKDVAIVAVNVSAASAPTSGVTYNVAAGTVTGLGTTYEYSLDGGAYGTTATGVAFVDGTVQVRVKATATKPASLSQTIGTIATPAAPNVNLTAGTAADRTKLTGLVNGVNYEYVLDSNAALAGNAVSWSTAVSFTASGTEQDNIDPGANAHIHVRAQATAANLPSAVKDIAIVAANVSPASAPTSGVTYNVAAGTVTGLGSIYEYSLNGGAYGTTATGVAFVEGTVQVRVKATATKPASLPQTLGTIATPAASNVIMAAGTAADRTKLTGLVNGVNYEYVLDSNAVLTGNAAAWSTAVAFTASGTEQDNIDPGANEYIHVRKAVTSSAFASAIQDVAIVAANVSPASAPTSGVTYDVAAGTVTGLGSIYEYSLDGGAYGTTATGVAFPEGTVEVRIKATATKPASLPQTLGTIATPAAPTSGVVYDLVQGTVTGLGSLYEYRLNGGTYGTQASNITFIAGNVEVRLKATASSLPSLPENIGTIAAASVPVVDLAEGTLPDRTKLTGLEAGKTYEYVLINQAVLPGDDAAWSGATSFTAGGVSYDNIDPESYEYIHVRVKISGLAFASDPAAVAIVPAKVSPASAPTSGVTYSIVNGTVSGLDPSYEYRIGGGAYQTLTDNVVFIAGDVEVRVAATATKPASLSETIGTIAPAAPAPTSGATYNIAAGTVTGLGSLYEYRLGGGAYSTLSGGVEFVAGLVEVRVRATDSVLPSEPETIGTIAAAAAAPISGVTYHVANKWVNGLNGIYEFRPGGGSYTTSTTGLTYAPGDVLVRIPATATVLASEPEVLGTVLPVAAAPTFTMYAGPSSTIVLSGSTTAMEYSTNQGATYTSIPSDNWAFPNTWTYLRVRVKATATQLASHPNILFEVPYEG</sequence>
<keyword evidence="1" id="KW-0732">Signal</keyword>
<gene>
    <name evidence="3" type="ORF">ACFPPD_23130</name>
</gene>
<feature type="chain" id="PRO_5045574474" evidence="1">
    <location>
        <begin position="24"/>
        <end position="2587"/>
    </location>
</feature>
<dbReference type="Pfam" id="PF00395">
    <property type="entry name" value="SLH"/>
    <property type="match status" value="3"/>
</dbReference>
<proteinExistence type="predicted"/>
<organism evidence="3 4">
    <name type="scientific">Cohnella suwonensis</name>
    <dbReference type="NCBI Taxonomy" id="696072"/>
    <lineage>
        <taxon>Bacteria</taxon>
        <taxon>Bacillati</taxon>
        <taxon>Bacillota</taxon>
        <taxon>Bacilli</taxon>
        <taxon>Bacillales</taxon>
        <taxon>Paenibacillaceae</taxon>
        <taxon>Cohnella</taxon>
    </lineage>
</organism>
<name>A0ABW0M0C8_9BACL</name>
<dbReference type="PANTHER" id="PTHR43308:SF5">
    <property type="entry name" value="S-LAYER PROTEIN _ PEPTIDOGLYCAN ENDO-BETA-N-ACETYLGLUCOSAMINIDASE"/>
    <property type="match status" value="1"/>
</dbReference>
<evidence type="ECO:0000256" key="1">
    <source>
        <dbReference type="SAM" id="SignalP"/>
    </source>
</evidence>
<feature type="signal peptide" evidence="1">
    <location>
        <begin position="1"/>
        <end position="23"/>
    </location>
</feature>
<dbReference type="InterPro" id="IPR001119">
    <property type="entry name" value="SLH_dom"/>
</dbReference>
<evidence type="ECO:0000313" key="3">
    <source>
        <dbReference type="EMBL" id="MFC5471574.1"/>
    </source>
</evidence>